<dbReference type="Proteomes" id="UP001528920">
    <property type="component" value="Unassembled WGS sequence"/>
</dbReference>
<gene>
    <name evidence="10" type="ORF">L3049_20670</name>
</gene>
<keyword evidence="5 7" id="KW-0472">Membrane</keyword>
<dbReference type="InterPro" id="IPR012910">
    <property type="entry name" value="Plug_dom"/>
</dbReference>
<accession>A0ABT5VYB5</accession>
<dbReference type="InterPro" id="IPR036942">
    <property type="entry name" value="Beta-barrel_TonB_sf"/>
</dbReference>
<name>A0ABT5VYB5_9BACT</name>
<protein>
    <submittedName>
        <fullName evidence="10">SusC/RagA family TonB-linked outer membrane protein</fullName>
    </submittedName>
</protein>
<dbReference type="InterPro" id="IPR037066">
    <property type="entry name" value="Plug_dom_sf"/>
</dbReference>
<evidence type="ECO:0000256" key="7">
    <source>
        <dbReference type="PROSITE-ProRule" id="PRU01360"/>
    </source>
</evidence>
<dbReference type="InterPro" id="IPR023996">
    <property type="entry name" value="TonB-dep_OMP_SusC/RagA"/>
</dbReference>
<proteinExistence type="inferred from homology"/>
<feature type="domain" description="TonB-dependent receptor plug" evidence="9">
    <location>
        <begin position="114"/>
        <end position="233"/>
    </location>
</feature>
<dbReference type="Pfam" id="PF13715">
    <property type="entry name" value="CarbopepD_reg_2"/>
    <property type="match status" value="1"/>
</dbReference>
<sequence>MRKIACFTLIMLLGWQVSWAQDLLVTGTVTNSDKVTLPGVSIVKKGTTTGTTTDIDGKYELKAEVGTTLVFSFVGMEPQEIGFTGQKIVDVVMAAQSIGVDEVIVTALGIKKSKKSLGYAVQNIKSEELLAGNQSNMVNSLQGKIAGVSINSSGGSPGASSIIMIRGGSSLSGNNQPLFIVDGLPIDNSTNSSSEVASANRASDINPEDIESISVLKGATAAALYGIQAAEGAIIITTKKGKTGEGKISFSSTLSVDKVLDTPDIQSAYGQGSYDYNSDGDILGYDASPGIHLQSWGEEIPNGTPTYDNISNLFETAITQKYNVNYSGGNEQTNIFASASYLDQNGVIENTGYEKLNLTFNAQSKFRKNLTIGVNAKYINTQTESNKQGTSSGGSYISMLKYPVTYDARDYANEDGTQKIFMDSKEDQEFDNPYWSLNNSPNNDKVDRLIGQVNLNYKPFDFLTISYRIGTDFYSQFNKKITDFGSLIKGRSDGHLRQYEKNSRLVTSTLLAMFNKTFDEDYSIDVTLGQTVDEKNVRTTYTGGNKFQAPDIYSVSNIAADDQTLSESKYRRRSMGVFGEAKFGWKNIAFLNVTGRNDWSSTLPIGDHSFFYPSVGTSVVVSDLLKEFDTDITSDNFLSYLKLRATWAQVGKDASAHMSESYLTLRSWHYVPVSDGYTWNSDQAGNPNLKPEFTTSFEIGMDARFLKNRIKLDFSYYHSLSEDQLLNVRLPPAAGAYIAQLNGGSVKNEGYEALVNVSLFPRSSEFQWDMSFNFAKMESTVYDLPGELVEVNNDQSWTWNSTALGAAVLDGNLFGLKGKRPKRNENGDRIVNSDGNYSLGEDIFPDVDRMPDWTMGIINSMSYKNFRLSFLLDMSIGGDVYNATNAALTYYGLSTTSEDRSMTETIILDGVVENGVDVDGNSIYEKNTTPIIKDQNYYQDQYSQNAENFIEDATFVKLRYVTLSYNLPKTLLDKIGFDRMEVFATGRNLLMISDYSGVDPEIASFGASVSGSGAIGLDNLSTPNTKGFDLGVKINF</sequence>
<evidence type="ECO:0000256" key="2">
    <source>
        <dbReference type="ARBA" id="ARBA00022448"/>
    </source>
</evidence>
<keyword evidence="3 7" id="KW-1134">Transmembrane beta strand</keyword>
<dbReference type="SUPFAM" id="SSF56935">
    <property type="entry name" value="Porins"/>
    <property type="match status" value="1"/>
</dbReference>
<comment type="caution">
    <text evidence="10">The sequence shown here is derived from an EMBL/GenBank/DDBJ whole genome shotgun (WGS) entry which is preliminary data.</text>
</comment>
<reference evidence="10 11" key="1">
    <citation type="submission" date="2022-01" db="EMBL/GenBank/DDBJ databases">
        <title>Labilibaculum sp. nov, a marine bacterium isolated from Antarctica.</title>
        <authorList>
            <person name="Dai W."/>
        </authorList>
    </citation>
    <scope>NUCLEOTIDE SEQUENCE [LARGE SCALE GENOMIC DNA]</scope>
    <source>
        <strain evidence="10 11">DW002</strain>
    </source>
</reference>
<keyword evidence="6 7" id="KW-0998">Cell outer membrane</keyword>
<keyword evidence="2 7" id="KW-0813">Transport</keyword>
<dbReference type="NCBIfam" id="TIGR04056">
    <property type="entry name" value="OMP_RagA_SusC"/>
    <property type="match status" value="1"/>
</dbReference>
<evidence type="ECO:0000256" key="1">
    <source>
        <dbReference type="ARBA" id="ARBA00004571"/>
    </source>
</evidence>
<keyword evidence="8" id="KW-0732">Signal</keyword>
<evidence type="ECO:0000259" key="9">
    <source>
        <dbReference type="Pfam" id="PF07715"/>
    </source>
</evidence>
<dbReference type="SUPFAM" id="SSF49464">
    <property type="entry name" value="Carboxypeptidase regulatory domain-like"/>
    <property type="match status" value="1"/>
</dbReference>
<evidence type="ECO:0000256" key="5">
    <source>
        <dbReference type="ARBA" id="ARBA00023136"/>
    </source>
</evidence>
<organism evidence="10 11">
    <name type="scientific">Paralabilibaculum antarcticum</name>
    <dbReference type="NCBI Taxonomy" id="2912572"/>
    <lineage>
        <taxon>Bacteria</taxon>
        <taxon>Pseudomonadati</taxon>
        <taxon>Bacteroidota</taxon>
        <taxon>Bacteroidia</taxon>
        <taxon>Marinilabiliales</taxon>
        <taxon>Marinifilaceae</taxon>
        <taxon>Paralabilibaculum</taxon>
    </lineage>
</organism>
<evidence type="ECO:0000313" key="10">
    <source>
        <dbReference type="EMBL" id="MDE5420411.1"/>
    </source>
</evidence>
<keyword evidence="4 7" id="KW-0812">Transmembrane</keyword>
<dbReference type="InterPro" id="IPR008969">
    <property type="entry name" value="CarboxyPept-like_regulatory"/>
</dbReference>
<dbReference type="RefSeq" id="WP_275111741.1">
    <property type="nucleotide sequence ID" value="NZ_JAKJSC010000010.1"/>
</dbReference>
<evidence type="ECO:0000313" key="11">
    <source>
        <dbReference type="Proteomes" id="UP001528920"/>
    </source>
</evidence>
<dbReference type="InterPro" id="IPR023997">
    <property type="entry name" value="TonB-dep_OMP_SusC/RagA_CS"/>
</dbReference>
<keyword evidence="11" id="KW-1185">Reference proteome</keyword>
<dbReference type="EMBL" id="JAKJSC010000010">
    <property type="protein sequence ID" value="MDE5420411.1"/>
    <property type="molecule type" value="Genomic_DNA"/>
</dbReference>
<comment type="similarity">
    <text evidence="7">Belongs to the TonB-dependent receptor family.</text>
</comment>
<dbReference type="Pfam" id="PF07715">
    <property type="entry name" value="Plug"/>
    <property type="match status" value="1"/>
</dbReference>
<dbReference type="InterPro" id="IPR039426">
    <property type="entry name" value="TonB-dep_rcpt-like"/>
</dbReference>
<dbReference type="PROSITE" id="PS52016">
    <property type="entry name" value="TONB_DEPENDENT_REC_3"/>
    <property type="match status" value="1"/>
</dbReference>
<dbReference type="Gene3D" id="2.170.130.10">
    <property type="entry name" value="TonB-dependent receptor, plug domain"/>
    <property type="match status" value="1"/>
</dbReference>
<comment type="subcellular location">
    <subcellularLocation>
        <location evidence="1 7">Cell outer membrane</location>
        <topology evidence="1 7">Multi-pass membrane protein</topology>
    </subcellularLocation>
</comment>
<dbReference type="NCBIfam" id="TIGR04057">
    <property type="entry name" value="SusC_RagA_signa"/>
    <property type="match status" value="1"/>
</dbReference>
<evidence type="ECO:0000256" key="4">
    <source>
        <dbReference type="ARBA" id="ARBA00022692"/>
    </source>
</evidence>
<feature type="chain" id="PRO_5046115279" evidence="8">
    <location>
        <begin position="21"/>
        <end position="1036"/>
    </location>
</feature>
<evidence type="ECO:0000256" key="3">
    <source>
        <dbReference type="ARBA" id="ARBA00022452"/>
    </source>
</evidence>
<feature type="signal peptide" evidence="8">
    <location>
        <begin position="1"/>
        <end position="20"/>
    </location>
</feature>
<evidence type="ECO:0000256" key="6">
    <source>
        <dbReference type="ARBA" id="ARBA00023237"/>
    </source>
</evidence>
<dbReference type="Gene3D" id="2.40.170.20">
    <property type="entry name" value="TonB-dependent receptor, beta-barrel domain"/>
    <property type="match status" value="1"/>
</dbReference>
<evidence type="ECO:0000256" key="8">
    <source>
        <dbReference type="SAM" id="SignalP"/>
    </source>
</evidence>